<dbReference type="PANTHER" id="PTHR15922:SF2">
    <property type="entry name" value="NBAS SUBUNIT OF NRZ TETHERING COMPLEX"/>
    <property type="match status" value="1"/>
</dbReference>
<dbReference type="Pfam" id="PF08314">
    <property type="entry name" value="Sec39"/>
    <property type="match status" value="1"/>
</dbReference>
<evidence type="ECO:0000256" key="3">
    <source>
        <dbReference type="ARBA" id="ARBA00022824"/>
    </source>
</evidence>
<organism evidence="8 9">
    <name type="scientific">Entomortierella chlamydospora</name>
    <dbReference type="NCBI Taxonomy" id="101097"/>
    <lineage>
        <taxon>Eukaryota</taxon>
        <taxon>Fungi</taxon>
        <taxon>Fungi incertae sedis</taxon>
        <taxon>Mucoromycota</taxon>
        <taxon>Mortierellomycotina</taxon>
        <taxon>Mortierellomycetes</taxon>
        <taxon>Mortierellales</taxon>
        <taxon>Mortierellaceae</taxon>
        <taxon>Entomortierella</taxon>
    </lineage>
</organism>
<evidence type="ECO:0000256" key="2">
    <source>
        <dbReference type="ARBA" id="ARBA00022448"/>
    </source>
</evidence>
<dbReference type="SUPFAM" id="SSF69322">
    <property type="entry name" value="Tricorn protease domain 2"/>
    <property type="match status" value="1"/>
</dbReference>
<dbReference type="GO" id="GO:0006890">
    <property type="term" value="P:retrograde vesicle-mediated transport, Golgi to endoplasmic reticulum"/>
    <property type="evidence" value="ECO:0007669"/>
    <property type="project" value="InterPro"/>
</dbReference>
<feature type="compositionally biased region" description="Polar residues" evidence="5">
    <location>
        <begin position="1633"/>
        <end position="1642"/>
    </location>
</feature>
<accession>A0A9P6N0M9</accession>
<keyword evidence="2" id="KW-0813">Transport</keyword>
<dbReference type="InterPro" id="IPR013244">
    <property type="entry name" value="Sec39_domain"/>
</dbReference>
<feature type="domain" description="Sec39" evidence="6">
    <location>
        <begin position="910"/>
        <end position="1751"/>
    </location>
</feature>
<evidence type="ECO:0000259" key="7">
    <source>
        <dbReference type="Pfam" id="PF15492"/>
    </source>
</evidence>
<gene>
    <name evidence="8" type="ORF">BGZ80_003736</name>
</gene>
<dbReference type="GO" id="GO:0070939">
    <property type="term" value="C:Dsl1/NZR complex"/>
    <property type="evidence" value="ECO:0007669"/>
    <property type="project" value="TreeGrafter"/>
</dbReference>
<feature type="compositionally biased region" description="Low complexity" evidence="5">
    <location>
        <begin position="1648"/>
        <end position="1669"/>
    </location>
</feature>
<name>A0A9P6N0M9_9FUNG</name>
<evidence type="ECO:0000313" key="8">
    <source>
        <dbReference type="EMBL" id="KAG0020726.1"/>
    </source>
</evidence>
<dbReference type="Proteomes" id="UP000703661">
    <property type="component" value="Unassembled WGS sequence"/>
</dbReference>
<keyword evidence="9" id="KW-1185">Reference proteome</keyword>
<evidence type="ECO:0000256" key="4">
    <source>
        <dbReference type="ARBA" id="ARBA00022927"/>
    </source>
</evidence>
<dbReference type="OrthoDB" id="27490at2759"/>
<keyword evidence="3" id="KW-0256">Endoplasmic reticulum</keyword>
<proteinExistence type="predicted"/>
<comment type="caution">
    <text evidence="8">The sequence shown here is derived from an EMBL/GenBank/DDBJ whole genome shotgun (WGS) entry which is preliminary data.</text>
</comment>
<feature type="compositionally biased region" description="Basic and acidic residues" evidence="5">
    <location>
        <begin position="1825"/>
        <end position="1842"/>
    </location>
</feature>
<dbReference type="Pfam" id="PF15492">
    <property type="entry name" value="Nbas_N"/>
    <property type="match status" value="1"/>
</dbReference>
<dbReference type="GO" id="GO:0000149">
    <property type="term" value="F:SNARE binding"/>
    <property type="evidence" value="ECO:0007669"/>
    <property type="project" value="TreeGrafter"/>
</dbReference>
<dbReference type="EMBL" id="JAAAID010000200">
    <property type="protein sequence ID" value="KAG0020726.1"/>
    <property type="molecule type" value="Genomic_DNA"/>
</dbReference>
<dbReference type="InterPro" id="IPR029145">
    <property type="entry name" value="NBAS_N"/>
</dbReference>
<comment type="subcellular location">
    <subcellularLocation>
        <location evidence="1">Endoplasmic reticulum</location>
    </subcellularLocation>
</comment>
<feature type="compositionally biased region" description="Polar residues" evidence="5">
    <location>
        <begin position="1812"/>
        <end position="1824"/>
    </location>
</feature>
<feature type="domain" description="Neuroblastoma-amplified sequence N-terminal" evidence="7">
    <location>
        <begin position="94"/>
        <end position="172"/>
    </location>
</feature>
<protein>
    <submittedName>
        <fullName evidence="8">Uncharacterized protein</fullName>
    </submittedName>
</protein>
<sequence>MEKQQQLYDVDTIAVWTPNDHLDAALSSTSTTNLYRATQLQQQLAVLDQDTKRRLAHLKLWFLKRVAANISPLFLTTTVPSGIASTLTPLKSSWQISLSPNSQFLAVNHEDKIEFRTLNSSYQIVHAVWSASKKQELYPKWRKIAWSHDSRLVARSFSDGTVEIIDVKGRLIGSILPKEQQGGTSAAEESQSNSATSQLYVEPLSFLAFVNSRRSETNDGSGIKFDGHLYAYELVTITYDGVLRSYLLNTPETLDQAESCPTSPLDDLPKRKSLQNRRSLLTTQSLLSSRQSVWFREGFSDPGFFCFYHKCNFRPWFRTVACASIDEATSILCIGGALHQSKEQTGKIGCSPLLKVLLYDQHDLAFPQKNLYLPRSLFTIVKDDTPSGVQFWAMDNHAPYYKRFGADGQLEASTDNDLARAAQQGEVGKYSSGFTAIGQTLQKLLERDASLTHYSVHTIITHEKYGVLSLDCSGSLTSWTLSKEKGGTAKMTWGGEHLNYYARSKEHRALSFQEFQKLVKEYHSNGTSSHLIGVANGRCVSMRYWAKDAILLGYESGAMIVLQIPELINILGQEPKVFASCLEFTNTGFSSHDEQVFVIEEITRMIRARVVGDRWIMMTDHEDKALGEPTEQEIAQMMGNERLLFKGIAQLSKYFESRDAGGHQAKRQKLILVPKRTLSLHRILRVPPEELLYRKLEARDYSSALAIATTYELNTDTVYQHQWRQLSQVNTETVSALLDKITDKQWVLANCIDSVTDDQEGIRFLLEYGLRLTESVMEDIVSRCELGTEVKLDWIRAAASGEPMGSKAKGALLAVQLTEREILWCKYRWYILKYLNRLSTFAELITAEKESRVREEAKASRLKPRKPTTHDPLDPLSALYDDSEDYKAPPLPLLTGSFNVFKDMDLSGQARIYAEAEFIEGIRILFTRHNRETWPWRLAILDRIPETCPTDLYKELLPKIDPKTMSEKSWVLDRPWRDQDWVEIPEFRKLIFGSEDHEMDAYLEQQALTLEERRAAHGGDEAASLDMITIKREAEDLLPSPHPFPAPNAVISHWYIDRALAIDRNTGQIIEERRLIRCGTRNHIPYLETISEDLEILYKLIYEIKPQSRNPEARAKWADTVLDLSLEQFSLMNPMEVVQICLGMSDEFTIVQDIRRLVIPYLTVVIPRRWQRNDPMHVPGQGLPEGQDPKNPMSYLYAYLLSQSPNHLSWVGAVIQASKPVYELEERIIRDDMELSWLTMSCMYGCRTVKDWNVMSDMIVSLPVFEQTEEVDEAVDKIRRAELRKDIFISTNGHVPPALTQDRPRIPQQLDPLNMYPAFVKYAPTQGLMQHALDTLEKHLTSAETLARYDLPVQLSWFLENSDSEANQLQMVTKMARLASGGPEKMGERFDSDDEWMLLLEDLIRLRGSERGGGVFGLVSEQDIYREYLAGVLSCGKFELAKATLFPPGLLPPVRLATAEKLVIDCSNEMYNNATSGNRHQGLMKMAYDCLKVLPETTNIRREMDLIEATNFMTSTYNLTTPGTNTIILPFQIRSTENRLSLVRRLIMTQDHAYHDHAAMLELAFKITGIGQKKLLRQQVEVQVVGMLIEAALKEKNYIFALQQSERLMELLKISGAVDMNQDGSPKMRRVTKSSSLNSFGNQGDDGSASSSRPNSPSLSTSTSRPGSRAGVSLGTSATPHLVALTSLLQLKDSDPDAKDPWEIFVQVGSESAGREYSKRMAVVGYALACCPPDKIESVLELWRLLEMESVHAPVAEVDPRRGVVGFMSTMIDRSGSGLGYGSGYNPSNATVSGAGAGGGGPLAEIIGRVGTPNSMMSGMGSQDSVRREQGSNSHHEQEGGRKRDKLKSLVSSIWAQS</sequence>
<evidence type="ECO:0000256" key="5">
    <source>
        <dbReference type="SAM" id="MobiDB-lite"/>
    </source>
</evidence>
<evidence type="ECO:0000259" key="6">
    <source>
        <dbReference type="Pfam" id="PF08314"/>
    </source>
</evidence>
<keyword evidence="4" id="KW-0653">Protein transport</keyword>
<evidence type="ECO:0000313" key="9">
    <source>
        <dbReference type="Proteomes" id="UP000703661"/>
    </source>
</evidence>
<dbReference type="PANTHER" id="PTHR15922">
    <property type="entry name" value="NEUROBLASTOMA-AMPLIFIED SEQUENCE"/>
    <property type="match status" value="1"/>
</dbReference>
<dbReference type="GO" id="GO:0015031">
    <property type="term" value="P:protein transport"/>
    <property type="evidence" value="ECO:0007669"/>
    <property type="project" value="UniProtKB-KW"/>
</dbReference>
<reference evidence="8" key="1">
    <citation type="journal article" date="2020" name="Fungal Divers.">
        <title>Resolving the Mortierellaceae phylogeny through synthesis of multi-gene phylogenetics and phylogenomics.</title>
        <authorList>
            <person name="Vandepol N."/>
            <person name="Liber J."/>
            <person name="Desiro A."/>
            <person name="Na H."/>
            <person name="Kennedy M."/>
            <person name="Barry K."/>
            <person name="Grigoriev I.V."/>
            <person name="Miller A.N."/>
            <person name="O'Donnell K."/>
            <person name="Stajich J.E."/>
            <person name="Bonito G."/>
        </authorList>
    </citation>
    <scope>NUCLEOTIDE SEQUENCE</scope>
    <source>
        <strain evidence="8">NRRL 2769</strain>
    </source>
</reference>
<feature type="region of interest" description="Disordered" evidence="5">
    <location>
        <begin position="1622"/>
        <end position="1673"/>
    </location>
</feature>
<feature type="region of interest" description="Disordered" evidence="5">
    <location>
        <begin position="1810"/>
        <end position="1858"/>
    </location>
</feature>
<evidence type="ECO:0000256" key="1">
    <source>
        <dbReference type="ARBA" id="ARBA00004240"/>
    </source>
</evidence>